<evidence type="ECO:0000256" key="1">
    <source>
        <dbReference type="ARBA" id="ARBA00004496"/>
    </source>
</evidence>
<evidence type="ECO:0000256" key="4">
    <source>
        <dbReference type="ARBA" id="ARBA00022490"/>
    </source>
</evidence>
<dbReference type="FunFam" id="1.10.405.10:FF:000003">
    <property type="entry name" value="Rab proteins geranylgeranyltransferase component A"/>
    <property type="match status" value="1"/>
</dbReference>
<feature type="compositionally biased region" description="Basic and acidic residues" evidence="6">
    <location>
        <begin position="486"/>
        <end position="496"/>
    </location>
</feature>
<dbReference type="PRINTS" id="PR00893">
    <property type="entry name" value="RABESCORT"/>
</dbReference>
<dbReference type="GO" id="GO:0006886">
    <property type="term" value="P:intracellular protein transport"/>
    <property type="evidence" value="ECO:0007669"/>
    <property type="project" value="InterPro"/>
</dbReference>
<name>A0A9Q1GY39_HOLLE</name>
<dbReference type="GO" id="GO:0005829">
    <property type="term" value="C:cytosol"/>
    <property type="evidence" value="ECO:0007669"/>
    <property type="project" value="TreeGrafter"/>
</dbReference>
<dbReference type="OrthoDB" id="1923006at2759"/>
<evidence type="ECO:0000256" key="5">
    <source>
        <dbReference type="PIRNR" id="PIRNR016550"/>
    </source>
</evidence>
<feature type="region of interest" description="Disordered" evidence="6">
    <location>
        <begin position="410"/>
        <end position="517"/>
    </location>
</feature>
<comment type="subcellular location">
    <subcellularLocation>
        <location evidence="1 5">Cytoplasm</location>
    </subcellularLocation>
</comment>
<comment type="similarity">
    <text evidence="2 5">Belongs to the Rab GDI family.</text>
</comment>
<dbReference type="GO" id="GO:0005092">
    <property type="term" value="F:GDP-dissociation inhibitor activity"/>
    <property type="evidence" value="ECO:0007669"/>
    <property type="project" value="InterPro"/>
</dbReference>
<dbReference type="Gene3D" id="3.30.519.10">
    <property type="entry name" value="Guanine Nucleotide Dissociation Inhibitor, domain 2"/>
    <property type="match status" value="1"/>
</dbReference>
<dbReference type="SUPFAM" id="SSF54373">
    <property type="entry name" value="FAD-linked reductases, C-terminal domain"/>
    <property type="match status" value="1"/>
</dbReference>
<keyword evidence="3 5" id="KW-0343">GTPase activation</keyword>
<comment type="caution">
    <text evidence="7">The sequence shown here is derived from an EMBL/GenBank/DDBJ whole genome shotgun (WGS) entry which is preliminary data.</text>
</comment>
<dbReference type="Proteomes" id="UP001152320">
    <property type="component" value="Chromosome 15"/>
</dbReference>
<reference evidence="7" key="1">
    <citation type="submission" date="2021-10" db="EMBL/GenBank/DDBJ databases">
        <title>Tropical sea cucumber genome reveals ecological adaptation and Cuvierian tubules defense mechanism.</title>
        <authorList>
            <person name="Chen T."/>
        </authorList>
    </citation>
    <scope>NUCLEOTIDE SEQUENCE</scope>
    <source>
        <strain evidence="7">Nanhai2018</strain>
        <tissue evidence="7">Muscle</tissue>
    </source>
</reference>
<sequence length="517" mass="58322">MQQVQEDEDQQLEENEAAEAVRRKVWTWKELFDQWRRFNIDLAPKLMFCRGAMVDLLVQSRISRYAEFKAVSRLLTVLGGKLEYVPCSRSDVFSSRYVSMLEKRMLMKLIEFVLHYQDRADDYEGYKDKPFSEFLQKRKLTSTLQHFVIHSIAMVSANTPTEEALQAMQYFLKSLGRYGNTAFLWTLYGSGELPQCFCRMSAVFGGIYMLRTTADYLIVDDTNVCRGMIDSEGRRLTCKNVIMDHSYTTTHHEGIHSDRFVSRAVLITDKTVRESENEEVTFLTIPPPKPAEEPVRVLEIGHTACASPKGTYVVHLTRKSSSPDAKTDLMPAVELLCQSLEAELDYSCEKPKVLWSMFFSYQDKSDMSLEDLRAGQPGGVHVTGGPGCSVGYEHAVKQAKQIFEQICPGEEFLPPAPNPEDIIYDEPSGDNPGHSNKAGFEDNCSDELKPEESRSGNGHQFSEQEVHKCEDEGGDDSPTPEAAENVGKESSTKDENQTETVLVESISKECPQGGQEE</sequence>
<keyword evidence="4 5" id="KW-0963">Cytoplasm</keyword>
<dbReference type="SUPFAM" id="SSF51905">
    <property type="entry name" value="FAD/NAD(P)-binding domain"/>
    <property type="match status" value="1"/>
</dbReference>
<evidence type="ECO:0000256" key="3">
    <source>
        <dbReference type="ARBA" id="ARBA00022468"/>
    </source>
</evidence>
<accession>A0A9Q1GY39</accession>
<dbReference type="InterPro" id="IPR001738">
    <property type="entry name" value="Rab_escort"/>
</dbReference>
<dbReference type="PANTHER" id="PTHR11787:SF4">
    <property type="entry name" value="CHM, RAB ESCORT PROTEIN 1"/>
    <property type="match status" value="1"/>
</dbReference>
<dbReference type="GO" id="GO:0007264">
    <property type="term" value="P:small GTPase-mediated signal transduction"/>
    <property type="evidence" value="ECO:0007669"/>
    <property type="project" value="UniProtKB-UniRule"/>
</dbReference>
<dbReference type="InterPro" id="IPR018203">
    <property type="entry name" value="GDP_dissociation_inhibitor"/>
</dbReference>
<evidence type="ECO:0000313" key="8">
    <source>
        <dbReference type="Proteomes" id="UP001152320"/>
    </source>
</evidence>
<feature type="compositionally biased region" description="Basic and acidic residues" evidence="6">
    <location>
        <begin position="462"/>
        <end position="471"/>
    </location>
</feature>
<evidence type="ECO:0000313" key="7">
    <source>
        <dbReference type="EMBL" id="KAJ8027869.1"/>
    </source>
</evidence>
<dbReference type="Gene3D" id="3.50.50.60">
    <property type="entry name" value="FAD/NAD(P)-binding domain"/>
    <property type="match status" value="1"/>
</dbReference>
<comment type="function">
    <text evidence="5">Substrate-binding subunit (component A) of the Rab geranylgeranyltransferase (GGTase) complex. Binds unprenylated Rab proteins and presents the substrate peptide to the catalytic component B. The component A is thought to be regenerated by transferring its prenylated Rab back to the donor membrane.</text>
</comment>
<dbReference type="InterPro" id="IPR036188">
    <property type="entry name" value="FAD/NAD-bd_sf"/>
</dbReference>
<dbReference type="Gene3D" id="1.10.405.10">
    <property type="entry name" value="Guanine Nucleotide Dissociation Inhibitor, domain 1"/>
    <property type="match status" value="1"/>
</dbReference>
<keyword evidence="8" id="KW-1185">Reference proteome</keyword>
<protein>
    <recommendedName>
        <fullName evidence="5">Rab proteins geranylgeranyltransferase component A</fullName>
    </recommendedName>
</protein>
<proteinExistence type="inferred from homology"/>
<dbReference type="EMBL" id="JAIZAY010000015">
    <property type="protein sequence ID" value="KAJ8027869.1"/>
    <property type="molecule type" value="Genomic_DNA"/>
</dbReference>
<dbReference type="GO" id="GO:0005634">
    <property type="term" value="C:nucleus"/>
    <property type="evidence" value="ECO:0007669"/>
    <property type="project" value="TreeGrafter"/>
</dbReference>
<dbReference type="PANTHER" id="PTHR11787">
    <property type="entry name" value="RAB GDP-DISSOCIATION INHIBITOR"/>
    <property type="match status" value="1"/>
</dbReference>
<dbReference type="PRINTS" id="PR00891">
    <property type="entry name" value="RABGDIREP"/>
</dbReference>
<evidence type="ECO:0000256" key="6">
    <source>
        <dbReference type="SAM" id="MobiDB-lite"/>
    </source>
</evidence>
<dbReference type="Pfam" id="PF00996">
    <property type="entry name" value="GDI"/>
    <property type="match status" value="1"/>
</dbReference>
<dbReference type="GO" id="GO:0005968">
    <property type="term" value="C:Rab-protein geranylgeranyltransferase complex"/>
    <property type="evidence" value="ECO:0007669"/>
    <property type="project" value="UniProtKB-UniRule"/>
</dbReference>
<organism evidence="7 8">
    <name type="scientific">Holothuria leucospilota</name>
    <name type="common">Black long sea cucumber</name>
    <name type="synonym">Mertensiothuria leucospilota</name>
    <dbReference type="NCBI Taxonomy" id="206669"/>
    <lineage>
        <taxon>Eukaryota</taxon>
        <taxon>Metazoa</taxon>
        <taxon>Echinodermata</taxon>
        <taxon>Eleutherozoa</taxon>
        <taxon>Echinozoa</taxon>
        <taxon>Holothuroidea</taxon>
        <taxon>Aspidochirotacea</taxon>
        <taxon>Aspidochirotida</taxon>
        <taxon>Holothuriidae</taxon>
        <taxon>Holothuria</taxon>
    </lineage>
</organism>
<dbReference type="PIRSF" id="PIRSF016550">
    <property type="entry name" value="Rab_ger_ger_transf_A_euk"/>
    <property type="match status" value="1"/>
</dbReference>
<dbReference type="GO" id="GO:0016192">
    <property type="term" value="P:vesicle-mediated transport"/>
    <property type="evidence" value="ECO:0007669"/>
    <property type="project" value="TreeGrafter"/>
</dbReference>
<gene>
    <name evidence="7" type="ORF">HOLleu_29944</name>
</gene>
<dbReference type="GO" id="GO:0005096">
    <property type="term" value="F:GTPase activator activity"/>
    <property type="evidence" value="ECO:0007669"/>
    <property type="project" value="UniProtKB-UniRule"/>
</dbReference>
<dbReference type="AlphaFoldDB" id="A0A9Q1GY39"/>
<evidence type="ECO:0000256" key="2">
    <source>
        <dbReference type="ARBA" id="ARBA00005593"/>
    </source>
</evidence>